<dbReference type="Pfam" id="PF07686">
    <property type="entry name" value="V-set"/>
    <property type="match status" value="1"/>
</dbReference>
<keyword evidence="2" id="KW-0812">Transmembrane</keyword>
<dbReference type="Proteomes" id="UP001233172">
    <property type="component" value="Unassembled WGS sequence"/>
</dbReference>
<dbReference type="PANTHER" id="PTHR45889">
    <property type="entry name" value="IG-LIKE DOMAIN-CONTAINING PROTEIN"/>
    <property type="match status" value="1"/>
</dbReference>
<dbReference type="InterPro" id="IPR003599">
    <property type="entry name" value="Ig_sub"/>
</dbReference>
<dbReference type="InterPro" id="IPR003598">
    <property type="entry name" value="Ig_sub2"/>
</dbReference>
<dbReference type="SMART" id="SM00408">
    <property type="entry name" value="IGc2"/>
    <property type="match status" value="1"/>
</dbReference>
<feature type="region of interest" description="Disordered" evidence="1">
    <location>
        <begin position="371"/>
        <end position="400"/>
    </location>
</feature>
<dbReference type="InterPro" id="IPR013106">
    <property type="entry name" value="Ig_V-set"/>
</dbReference>
<sequence>MAAGSNSRLQLNLLLAAKMTLYYATALDVKSSWTYPSDNIKGRSAILNCAWTTSGSEEAGVLNIEKNDTSYFSCNVYRTNSYSCTKNVQTSPDRFTTSNGVGNISMTIGNLECLDEATYSCQVILFTPAGQFQQADTLLRIKIPPSSPALTIDQTEVIENSNINVSCTATLGYPNVGQIVWKTYQNGILFTSSPSDIVTSSTNVVQPGDDTCTVRNRSSVLLKTSRNNPNVSLACFVINQDFPPPSDDSCNNPTAQWCNLTATVNIVYPVSNIQSTIVPSTALYEGDDISLRCSVEANPLPTFTWTKVDDNRILTSKMDGLVSVLRLTNLNLSTDAGDYNCTAFNVVKGVTYTTSRMITLIINKATAPVPTTTNTQNRTVSPAKTTPKTESPTPDSKVDVTDTNSDKVTIIAMGVILSAIIVVQFVVILILSRSQGNCPCMRKLAERKPHIYDVPERPTHMTNALVILFSTIYIYGHISRNNGNAFLYTVSTLDVPFGSSFQKCATLIETN</sequence>
<evidence type="ECO:0000313" key="5">
    <source>
        <dbReference type="EMBL" id="KAK0067033.1"/>
    </source>
</evidence>
<dbReference type="SUPFAM" id="SSF48726">
    <property type="entry name" value="Immunoglobulin"/>
    <property type="match status" value="3"/>
</dbReference>
<evidence type="ECO:0000256" key="3">
    <source>
        <dbReference type="SAM" id="SignalP"/>
    </source>
</evidence>
<organism evidence="5 6">
    <name type="scientific">Biomphalaria pfeifferi</name>
    <name type="common">Bloodfluke planorb</name>
    <name type="synonym">Freshwater snail</name>
    <dbReference type="NCBI Taxonomy" id="112525"/>
    <lineage>
        <taxon>Eukaryota</taxon>
        <taxon>Metazoa</taxon>
        <taxon>Spiralia</taxon>
        <taxon>Lophotrochozoa</taxon>
        <taxon>Mollusca</taxon>
        <taxon>Gastropoda</taxon>
        <taxon>Heterobranchia</taxon>
        <taxon>Euthyneura</taxon>
        <taxon>Panpulmonata</taxon>
        <taxon>Hygrophila</taxon>
        <taxon>Lymnaeoidea</taxon>
        <taxon>Planorbidae</taxon>
        <taxon>Biomphalaria</taxon>
    </lineage>
</organism>
<keyword evidence="2" id="KW-0472">Membrane</keyword>
<evidence type="ECO:0000313" key="6">
    <source>
        <dbReference type="Proteomes" id="UP001233172"/>
    </source>
</evidence>
<feature type="compositionally biased region" description="Polar residues" evidence="1">
    <location>
        <begin position="371"/>
        <end position="394"/>
    </location>
</feature>
<reference evidence="5" key="2">
    <citation type="submission" date="2023-04" db="EMBL/GenBank/DDBJ databases">
        <authorList>
            <person name="Bu L."/>
            <person name="Lu L."/>
            <person name="Laidemitt M.R."/>
            <person name="Zhang S.M."/>
            <person name="Mutuku M."/>
            <person name="Mkoji G."/>
            <person name="Steinauer M."/>
            <person name="Loker E.S."/>
        </authorList>
    </citation>
    <scope>NUCLEOTIDE SEQUENCE</scope>
    <source>
        <strain evidence="5">KasaAsao</strain>
        <tissue evidence="5">Whole Snail</tissue>
    </source>
</reference>
<keyword evidence="3" id="KW-0732">Signal</keyword>
<dbReference type="EMBL" id="JASAOG010000009">
    <property type="protein sequence ID" value="KAK0067033.1"/>
    <property type="molecule type" value="Genomic_DNA"/>
</dbReference>
<protein>
    <submittedName>
        <fullName evidence="5">Cell surface glycoprotein MUC18</fullName>
    </submittedName>
</protein>
<feature type="chain" id="PRO_5041970884" evidence="3">
    <location>
        <begin position="27"/>
        <end position="511"/>
    </location>
</feature>
<dbReference type="InterPro" id="IPR013783">
    <property type="entry name" value="Ig-like_fold"/>
</dbReference>
<feature type="signal peptide" evidence="3">
    <location>
        <begin position="1"/>
        <end position="26"/>
    </location>
</feature>
<dbReference type="Gene3D" id="2.60.40.10">
    <property type="entry name" value="Immunoglobulins"/>
    <property type="match status" value="3"/>
</dbReference>
<evidence type="ECO:0000259" key="4">
    <source>
        <dbReference type="PROSITE" id="PS50835"/>
    </source>
</evidence>
<reference evidence="5" key="1">
    <citation type="journal article" date="2023" name="PLoS Negl. Trop. Dis.">
        <title>A genome sequence for Biomphalaria pfeifferi, the major vector snail for the human-infecting parasite Schistosoma mansoni.</title>
        <authorList>
            <person name="Bu L."/>
            <person name="Lu L."/>
            <person name="Laidemitt M.R."/>
            <person name="Zhang S.M."/>
            <person name="Mutuku M."/>
            <person name="Mkoji G."/>
            <person name="Steinauer M."/>
            <person name="Loker E.S."/>
        </authorList>
    </citation>
    <scope>NUCLEOTIDE SEQUENCE</scope>
    <source>
        <strain evidence="5">KasaAsao</strain>
    </source>
</reference>
<dbReference type="InterPro" id="IPR036179">
    <property type="entry name" value="Ig-like_dom_sf"/>
</dbReference>
<name>A0AAD8C6J4_BIOPF</name>
<dbReference type="CDD" id="cd00096">
    <property type="entry name" value="Ig"/>
    <property type="match status" value="1"/>
</dbReference>
<dbReference type="SMART" id="SM00409">
    <property type="entry name" value="IG"/>
    <property type="match status" value="2"/>
</dbReference>
<dbReference type="PROSITE" id="PS50835">
    <property type="entry name" value="IG_LIKE"/>
    <property type="match status" value="2"/>
</dbReference>
<keyword evidence="6" id="KW-1185">Reference proteome</keyword>
<feature type="transmembrane region" description="Helical" evidence="2">
    <location>
        <begin position="410"/>
        <end position="432"/>
    </location>
</feature>
<dbReference type="InterPro" id="IPR007110">
    <property type="entry name" value="Ig-like_dom"/>
</dbReference>
<dbReference type="PANTHER" id="PTHR45889:SF8">
    <property type="entry name" value="IG-LIKE DOMAIN-CONTAINING PROTEIN"/>
    <property type="match status" value="1"/>
</dbReference>
<accession>A0AAD8C6J4</accession>
<dbReference type="AlphaFoldDB" id="A0AAD8C6J4"/>
<keyword evidence="2" id="KW-1133">Transmembrane helix</keyword>
<gene>
    <name evidence="5" type="ORF">Bpfe_003768</name>
</gene>
<evidence type="ECO:0000256" key="2">
    <source>
        <dbReference type="SAM" id="Phobius"/>
    </source>
</evidence>
<proteinExistence type="predicted"/>
<dbReference type="Pfam" id="PF13927">
    <property type="entry name" value="Ig_3"/>
    <property type="match status" value="1"/>
</dbReference>
<evidence type="ECO:0000256" key="1">
    <source>
        <dbReference type="SAM" id="MobiDB-lite"/>
    </source>
</evidence>
<comment type="caution">
    <text evidence="5">The sequence shown here is derived from an EMBL/GenBank/DDBJ whole genome shotgun (WGS) entry which is preliminary data.</text>
</comment>
<feature type="domain" description="Ig-like" evidence="4">
    <location>
        <begin position="145"/>
        <end position="232"/>
    </location>
</feature>
<feature type="domain" description="Ig-like" evidence="4">
    <location>
        <begin position="269"/>
        <end position="359"/>
    </location>
</feature>